<protein>
    <submittedName>
        <fullName evidence="3">Uncharacterized protein</fullName>
    </submittedName>
</protein>
<keyword evidence="1" id="KW-0812">Transmembrane</keyword>
<keyword evidence="1" id="KW-0472">Membrane</keyword>
<dbReference type="RefSeq" id="WP_180366270.1">
    <property type="nucleotide sequence ID" value="NZ_FOIT01000005.1"/>
</dbReference>
<evidence type="ECO:0000313" key="3">
    <source>
        <dbReference type="EMBL" id="SEW11377.1"/>
    </source>
</evidence>
<name>A0A662Z4V6_9STAP</name>
<reference evidence="2" key="2">
    <citation type="journal article" date="2021" name="PeerJ">
        <title>Extensive microbial diversity within the chicken gut microbiome revealed by metagenomics and culture.</title>
        <authorList>
            <person name="Gilroy R."/>
            <person name="Ravi A."/>
            <person name="Getino M."/>
            <person name="Pursley I."/>
            <person name="Horton D.L."/>
            <person name="Alikhan N.F."/>
            <person name="Baker D."/>
            <person name="Gharbi K."/>
            <person name="Hall N."/>
            <person name="Watson M."/>
            <person name="Adriaenssens E.M."/>
            <person name="Foster-Nyarko E."/>
            <person name="Jarju S."/>
            <person name="Secka A."/>
            <person name="Antonio M."/>
            <person name="Oren A."/>
            <person name="Chaudhuri R.R."/>
            <person name="La Ragione R."/>
            <person name="Hildebrand F."/>
            <person name="Pallen M.J."/>
        </authorList>
    </citation>
    <scope>NUCLEOTIDE SEQUENCE</scope>
    <source>
        <strain evidence="2">6019</strain>
    </source>
</reference>
<reference evidence="2" key="3">
    <citation type="submission" date="2021-09" db="EMBL/GenBank/DDBJ databases">
        <authorList>
            <person name="Gilroy R."/>
        </authorList>
    </citation>
    <scope>NUCLEOTIDE SEQUENCE</scope>
    <source>
        <strain evidence="2">6019</strain>
    </source>
</reference>
<keyword evidence="4" id="KW-1185">Reference proteome</keyword>
<feature type="transmembrane region" description="Helical" evidence="1">
    <location>
        <begin position="6"/>
        <end position="33"/>
    </location>
</feature>
<dbReference type="EMBL" id="FOIT01000005">
    <property type="protein sequence ID" value="SEW11377.1"/>
    <property type="molecule type" value="Genomic_DNA"/>
</dbReference>
<dbReference type="Proteomes" id="UP000243605">
    <property type="component" value="Unassembled WGS sequence"/>
</dbReference>
<dbReference type="Proteomes" id="UP000763505">
    <property type="component" value="Unassembled WGS sequence"/>
</dbReference>
<dbReference type="AlphaFoldDB" id="A0A662Z4V6"/>
<reference evidence="3 4" key="1">
    <citation type="submission" date="2016-10" db="EMBL/GenBank/DDBJ databases">
        <authorList>
            <person name="Varghese N."/>
            <person name="Submissions S."/>
        </authorList>
    </citation>
    <scope>NUCLEOTIDE SEQUENCE [LARGE SCALE GENOMIC DNA]</scope>
    <source>
        <strain evidence="3 4">IBRC-M10081</strain>
    </source>
</reference>
<dbReference type="EMBL" id="DYYI01000067">
    <property type="protein sequence ID" value="HJE19856.1"/>
    <property type="molecule type" value="Genomic_DNA"/>
</dbReference>
<sequence length="54" mass="6198">MELIKSLLSFIFKLVLISSVILAAGLVVLAYFLKKDVDEIRNFSRELKDELKNN</sequence>
<proteinExistence type="predicted"/>
<evidence type="ECO:0000313" key="4">
    <source>
        <dbReference type="Proteomes" id="UP000243605"/>
    </source>
</evidence>
<organism evidence="3 4">
    <name type="scientific">Aliicoccus persicus</name>
    <dbReference type="NCBI Taxonomy" id="930138"/>
    <lineage>
        <taxon>Bacteria</taxon>
        <taxon>Bacillati</taxon>
        <taxon>Bacillota</taxon>
        <taxon>Bacilli</taxon>
        <taxon>Bacillales</taxon>
        <taxon>Staphylococcaceae</taxon>
        <taxon>Aliicoccus</taxon>
    </lineage>
</organism>
<accession>A0A662Z4V6</accession>
<evidence type="ECO:0000256" key="1">
    <source>
        <dbReference type="SAM" id="Phobius"/>
    </source>
</evidence>
<evidence type="ECO:0000313" key="2">
    <source>
        <dbReference type="EMBL" id="HJE19856.1"/>
    </source>
</evidence>
<gene>
    <name evidence="2" type="ORF">K8V35_05845</name>
    <name evidence="3" type="ORF">SAMN05192557_1673</name>
</gene>
<keyword evidence="1" id="KW-1133">Transmembrane helix</keyword>